<evidence type="ECO:0000313" key="2">
    <source>
        <dbReference type="EMBL" id="GAI51593.1"/>
    </source>
</evidence>
<dbReference type="EMBL" id="BARV01040186">
    <property type="protein sequence ID" value="GAI51593.1"/>
    <property type="molecule type" value="Genomic_DNA"/>
</dbReference>
<organism evidence="2">
    <name type="scientific">marine sediment metagenome</name>
    <dbReference type="NCBI Taxonomy" id="412755"/>
    <lineage>
        <taxon>unclassified sequences</taxon>
        <taxon>metagenomes</taxon>
        <taxon>ecological metagenomes</taxon>
    </lineage>
</organism>
<proteinExistence type="predicted"/>
<feature type="non-terminal residue" evidence="2">
    <location>
        <position position="1"/>
    </location>
</feature>
<protein>
    <submittedName>
        <fullName evidence="2">Uncharacterized protein</fullName>
    </submittedName>
</protein>
<keyword evidence="1" id="KW-0812">Transmembrane</keyword>
<name>X1P6X2_9ZZZZ</name>
<reference evidence="2" key="1">
    <citation type="journal article" date="2014" name="Front. Microbiol.">
        <title>High frequency of phylogenetically diverse reductive dehalogenase-homologous genes in deep subseafloor sedimentary metagenomes.</title>
        <authorList>
            <person name="Kawai M."/>
            <person name="Futagami T."/>
            <person name="Toyoda A."/>
            <person name="Takaki Y."/>
            <person name="Nishi S."/>
            <person name="Hori S."/>
            <person name="Arai W."/>
            <person name="Tsubouchi T."/>
            <person name="Morono Y."/>
            <person name="Uchiyama I."/>
            <person name="Ito T."/>
            <person name="Fujiyama A."/>
            <person name="Inagaki F."/>
            <person name="Takami H."/>
        </authorList>
    </citation>
    <scope>NUCLEOTIDE SEQUENCE</scope>
    <source>
        <strain evidence="2">Expedition CK06-06</strain>
    </source>
</reference>
<dbReference type="AlphaFoldDB" id="X1P6X2"/>
<keyword evidence="1" id="KW-0472">Membrane</keyword>
<gene>
    <name evidence="2" type="ORF">S06H3_61318</name>
</gene>
<comment type="caution">
    <text evidence="2">The sequence shown here is derived from an EMBL/GenBank/DDBJ whole genome shotgun (WGS) entry which is preliminary data.</text>
</comment>
<evidence type="ECO:0000256" key="1">
    <source>
        <dbReference type="SAM" id="Phobius"/>
    </source>
</evidence>
<sequence length="102" mass="10814">RRQGLGYTNHPGTSEPLAPITQTFWTASAHGAGTQTLEWGIEPGSYSFVLMNDDGSRGLNLSTLVGVQIPPILWGVSVGLLIGGIVVLVIAALMIYLAVRRP</sequence>
<accession>X1P6X2</accession>
<feature type="transmembrane region" description="Helical" evidence="1">
    <location>
        <begin position="72"/>
        <end position="99"/>
    </location>
</feature>
<keyword evidence="1" id="KW-1133">Transmembrane helix</keyword>